<comment type="subunit">
    <text evidence="5">Homodimer.</text>
</comment>
<dbReference type="Gene3D" id="1.20.120.450">
    <property type="entry name" value="dinb family like domain"/>
    <property type="match status" value="1"/>
</dbReference>
<evidence type="ECO:0000259" key="6">
    <source>
        <dbReference type="Pfam" id="PF12867"/>
    </source>
</evidence>
<keyword evidence="8" id="KW-1185">Reference proteome</keyword>
<feature type="binding site" evidence="5">
    <location>
        <position position="166"/>
    </location>
    <ligand>
        <name>Zn(2+)</name>
        <dbReference type="ChEBI" id="CHEBI:29105"/>
    </ligand>
</feature>
<feature type="binding site" evidence="5">
    <location>
        <position position="162"/>
    </location>
    <ligand>
        <name>Zn(2+)</name>
        <dbReference type="ChEBI" id="CHEBI:29105"/>
    </ligand>
</feature>
<dbReference type="OrthoDB" id="9796039at2"/>
<comment type="subcellular location">
    <subcellularLocation>
        <location evidence="5">Cytoplasm</location>
    </subcellularLocation>
</comment>
<dbReference type="EC" id="3.-.-.-" evidence="5"/>
<evidence type="ECO:0000256" key="4">
    <source>
        <dbReference type="ARBA" id="ARBA00022833"/>
    </source>
</evidence>
<feature type="domain" description="DinB-like" evidence="6">
    <location>
        <begin position="36"/>
        <end position="170"/>
    </location>
</feature>
<dbReference type="InterPro" id="IPR024775">
    <property type="entry name" value="DinB-like"/>
</dbReference>
<name>A0A328U7Z3_9BACL</name>
<feature type="binding site" evidence="5">
    <location>
        <position position="69"/>
    </location>
    <ligand>
        <name>Zn(2+)</name>
        <dbReference type="ChEBI" id="CHEBI:29105"/>
    </ligand>
</feature>
<dbReference type="Pfam" id="PF12867">
    <property type="entry name" value="DinB_2"/>
    <property type="match status" value="1"/>
</dbReference>
<dbReference type="GO" id="GO:0008270">
    <property type="term" value="F:zinc ion binding"/>
    <property type="evidence" value="ECO:0007669"/>
    <property type="project" value="UniProtKB-UniRule"/>
</dbReference>
<sequence>MTMDLYKHRFPIGEFEWEGEISEGQRAAWIEDINALPALLRSAVSGLSEEQLDTPYRDGGWTVRQVVHHIADSHMNSFIRFKLSLTEDNPTIRPYYEDRWAELADTKSAPIELSLSLIEALHERWSRLLGSLSEKDYCRTFFHPESKRTFRLDYNLGVYAWHGKHHLAHITELAKRLGW</sequence>
<comment type="cofactor">
    <cofactor evidence="5">
        <name>Zn(2+)</name>
        <dbReference type="ChEBI" id="CHEBI:29105"/>
    </cofactor>
    <text evidence="5">Binds 1 zinc ion per subunit.</text>
</comment>
<organism evidence="7 8">
    <name type="scientific">Paenibacillus montanisoli</name>
    <dbReference type="NCBI Taxonomy" id="2081970"/>
    <lineage>
        <taxon>Bacteria</taxon>
        <taxon>Bacillati</taxon>
        <taxon>Bacillota</taxon>
        <taxon>Bacilli</taxon>
        <taxon>Bacillales</taxon>
        <taxon>Paenibacillaceae</taxon>
        <taxon>Paenibacillus</taxon>
    </lineage>
</organism>
<evidence type="ECO:0000313" key="8">
    <source>
        <dbReference type="Proteomes" id="UP000249260"/>
    </source>
</evidence>
<comment type="similarity">
    <text evidence="5">Belongs to the metal hydrolase YfiT family.</text>
</comment>
<comment type="caution">
    <text evidence="7">The sequence shown here is derived from an EMBL/GenBank/DDBJ whole genome shotgun (WGS) entry which is preliminary data.</text>
</comment>
<evidence type="ECO:0000256" key="3">
    <source>
        <dbReference type="ARBA" id="ARBA00022801"/>
    </source>
</evidence>
<keyword evidence="2 5" id="KW-0479">Metal-binding</keyword>
<dbReference type="InterPro" id="IPR034660">
    <property type="entry name" value="DinB/YfiT-like"/>
</dbReference>
<dbReference type="HAMAP" id="MF_01256">
    <property type="entry name" value="YfiT_hydrol"/>
    <property type="match status" value="1"/>
</dbReference>
<dbReference type="NCBIfam" id="NF009807">
    <property type="entry name" value="PRK13291.1"/>
    <property type="match status" value="1"/>
</dbReference>
<proteinExistence type="inferred from homology"/>
<reference evidence="7 8" key="1">
    <citation type="submission" date="2018-06" db="EMBL/GenBank/DDBJ databases">
        <title>Paenibacillus montanisoli sp. nov., isolated from mountain area soil.</title>
        <authorList>
            <person name="Wu M."/>
        </authorList>
    </citation>
    <scope>NUCLEOTIDE SEQUENCE [LARGE SCALE GENOMIC DNA]</scope>
    <source>
        <strain evidence="7 8">RA17</strain>
    </source>
</reference>
<evidence type="ECO:0000256" key="5">
    <source>
        <dbReference type="HAMAP-Rule" id="MF_01256"/>
    </source>
</evidence>
<dbReference type="AlphaFoldDB" id="A0A328U7Z3"/>
<evidence type="ECO:0000256" key="1">
    <source>
        <dbReference type="ARBA" id="ARBA00022490"/>
    </source>
</evidence>
<dbReference type="InterPro" id="IPR023774">
    <property type="entry name" value="Put_metal_dep_hydrolase_YfiT"/>
</dbReference>
<dbReference type="GO" id="GO:0005737">
    <property type="term" value="C:cytoplasm"/>
    <property type="evidence" value="ECO:0007669"/>
    <property type="project" value="UniProtKB-SubCell"/>
</dbReference>
<evidence type="ECO:0000256" key="2">
    <source>
        <dbReference type="ARBA" id="ARBA00022723"/>
    </source>
</evidence>
<gene>
    <name evidence="7" type="ORF">DL346_03310</name>
</gene>
<dbReference type="EMBL" id="QLUW01000001">
    <property type="protein sequence ID" value="RAP77521.1"/>
    <property type="molecule type" value="Genomic_DNA"/>
</dbReference>
<dbReference type="Proteomes" id="UP000249260">
    <property type="component" value="Unassembled WGS sequence"/>
</dbReference>
<dbReference type="GO" id="GO:0016787">
    <property type="term" value="F:hydrolase activity"/>
    <property type="evidence" value="ECO:0007669"/>
    <property type="project" value="UniProtKB-UniRule"/>
</dbReference>
<keyword evidence="1 5" id="KW-0963">Cytoplasm</keyword>
<dbReference type="SUPFAM" id="SSF109854">
    <property type="entry name" value="DinB/YfiT-like putative metalloenzymes"/>
    <property type="match status" value="1"/>
</dbReference>
<keyword evidence="4 5" id="KW-0862">Zinc</keyword>
<protein>
    <recommendedName>
        <fullName evidence="5">Putative metal-dependent hydrolase DL346_03310</fullName>
        <ecNumber evidence="5">3.-.-.-</ecNumber>
    </recommendedName>
</protein>
<keyword evidence="3 5" id="KW-0378">Hydrolase</keyword>
<accession>A0A328U7Z3</accession>
<evidence type="ECO:0000313" key="7">
    <source>
        <dbReference type="EMBL" id="RAP77521.1"/>
    </source>
</evidence>
<comment type="function">
    <text evidence="5">Possible metal-dependent hydrolase.</text>
</comment>